<evidence type="ECO:0000256" key="3">
    <source>
        <dbReference type="ARBA" id="ARBA00022989"/>
    </source>
</evidence>
<feature type="transmembrane region" description="Helical" evidence="6">
    <location>
        <begin position="309"/>
        <end position="328"/>
    </location>
</feature>
<evidence type="ECO:0000256" key="2">
    <source>
        <dbReference type="ARBA" id="ARBA00022692"/>
    </source>
</evidence>
<accession>A0ABR1Q9M8</accession>
<feature type="transmembrane region" description="Helical" evidence="6">
    <location>
        <begin position="211"/>
        <end position="232"/>
    </location>
</feature>
<dbReference type="Pfam" id="PF07690">
    <property type="entry name" value="MFS_1"/>
    <property type="match status" value="1"/>
</dbReference>
<dbReference type="PANTHER" id="PTHR23502:SF7">
    <property type="entry name" value="DRUG_PROTON ANTIPORTER YHK8-RELATED"/>
    <property type="match status" value="1"/>
</dbReference>
<protein>
    <submittedName>
        <fullName evidence="7">Uncharacterized protein</fullName>
    </submittedName>
</protein>
<feature type="region of interest" description="Disordered" evidence="5">
    <location>
        <begin position="1"/>
        <end position="90"/>
    </location>
</feature>
<organism evidence="7 8">
    <name type="scientific">Apiospora aurea</name>
    <dbReference type="NCBI Taxonomy" id="335848"/>
    <lineage>
        <taxon>Eukaryota</taxon>
        <taxon>Fungi</taxon>
        <taxon>Dikarya</taxon>
        <taxon>Ascomycota</taxon>
        <taxon>Pezizomycotina</taxon>
        <taxon>Sordariomycetes</taxon>
        <taxon>Xylariomycetidae</taxon>
        <taxon>Amphisphaeriales</taxon>
        <taxon>Apiosporaceae</taxon>
        <taxon>Apiospora</taxon>
    </lineage>
</organism>
<feature type="compositionally biased region" description="Low complexity" evidence="5">
    <location>
        <begin position="53"/>
        <end position="63"/>
    </location>
</feature>
<comment type="subcellular location">
    <subcellularLocation>
        <location evidence="1">Membrane</location>
        <topology evidence="1">Multi-pass membrane protein</topology>
    </subcellularLocation>
</comment>
<sequence>MEKKSNDAGNDALDENPSIAGGDALYEPLHGMHRRDDQRQASAGPDMPRPRPRSSSSLARIRSNNGHGVGDDTEDTDVPDEQEGAREKDPFEVAFEGDHDLYCPRSMSLMRKWTIVLIVGLGSLCLTCVSSIYTTTYSQMNPEFGISTIVGTLGLSTFVLGIALGPLLMSPLSEFFGRRPIYLVSWGMFLVWLIPSAVAKNAATMIVPERTVVNLIILPGAVLRWVCWQLLLKRRWWKCLRYVQERCDSSAHGHHCISPLYRSQQDRVWGRCWVASLTTMRTGGGRTMLVPGQSPLPAAAADTQTQQVSIIWAFVLFIAIVVFTPETYHPVKLREKARALRKETGDERWKAPMEMKDKSVARAVGLSLLRPFQLLIWEPMCLCLCLFSAILLGTLYLFFGAFHLIFGAVYGFNLWQTGLAFLGILIGMLAAGATDPLWHRVYARLLEQNDGVPEPEFRLPPAVAGAVLVPIGLFIFAWTTFPWVHWMVPIVGSGIFGMGRPSRTLLVFTGIFTFLVDAYPKYAASAMAANAFTRCVFAAAFPLFGLQMYERLGYQWGSSLIAFLTVAMMPFPYLFFRYGRQIRKHSKYATQAA</sequence>
<dbReference type="EMBL" id="JAQQWE010000006">
    <property type="protein sequence ID" value="KAK7949150.1"/>
    <property type="molecule type" value="Genomic_DNA"/>
</dbReference>
<keyword evidence="2 6" id="KW-0812">Transmembrane</keyword>
<dbReference type="Proteomes" id="UP001391051">
    <property type="component" value="Unassembled WGS sequence"/>
</dbReference>
<evidence type="ECO:0000313" key="8">
    <source>
        <dbReference type="Proteomes" id="UP001391051"/>
    </source>
</evidence>
<feature type="transmembrane region" description="Helical" evidence="6">
    <location>
        <begin position="181"/>
        <end position="199"/>
    </location>
</feature>
<feature type="transmembrane region" description="Helical" evidence="6">
    <location>
        <begin position="113"/>
        <end position="133"/>
    </location>
</feature>
<reference evidence="7 8" key="1">
    <citation type="submission" date="2023-01" db="EMBL/GenBank/DDBJ databases">
        <title>Analysis of 21 Apiospora genomes using comparative genomics revels a genus with tremendous synthesis potential of carbohydrate active enzymes and secondary metabolites.</title>
        <authorList>
            <person name="Sorensen T."/>
        </authorList>
    </citation>
    <scope>NUCLEOTIDE SEQUENCE [LARGE SCALE GENOMIC DNA]</scope>
    <source>
        <strain evidence="7 8">CBS 24483</strain>
    </source>
</reference>
<feature type="transmembrane region" description="Helical" evidence="6">
    <location>
        <begin position="555"/>
        <end position="576"/>
    </location>
</feature>
<keyword evidence="3 6" id="KW-1133">Transmembrane helix</keyword>
<feature type="compositionally biased region" description="Acidic residues" evidence="5">
    <location>
        <begin position="71"/>
        <end position="82"/>
    </location>
</feature>
<name>A0ABR1Q9M8_9PEZI</name>
<dbReference type="CDD" id="cd17323">
    <property type="entry name" value="MFS_Tpo1_MDR_like"/>
    <property type="match status" value="1"/>
</dbReference>
<evidence type="ECO:0000256" key="1">
    <source>
        <dbReference type="ARBA" id="ARBA00004141"/>
    </source>
</evidence>
<dbReference type="GeneID" id="92079320"/>
<dbReference type="InterPro" id="IPR036259">
    <property type="entry name" value="MFS_trans_sf"/>
</dbReference>
<dbReference type="SUPFAM" id="SSF103473">
    <property type="entry name" value="MFS general substrate transporter"/>
    <property type="match status" value="2"/>
</dbReference>
<keyword evidence="4 6" id="KW-0472">Membrane</keyword>
<evidence type="ECO:0000313" key="7">
    <source>
        <dbReference type="EMBL" id="KAK7949150.1"/>
    </source>
</evidence>
<feature type="transmembrane region" description="Helical" evidence="6">
    <location>
        <begin position="145"/>
        <end position="169"/>
    </location>
</feature>
<feature type="transmembrane region" description="Helical" evidence="6">
    <location>
        <begin position="418"/>
        <end position="438"/>
    </location>
</feature>
<dbReference type="RefSeq" id="XP_066698656.1">
    <property type="nucleotide sequence ID" value="XM_066846258.1"/>
</dbReference>
<feature type="transmembrane region" description="Helical" evidence="6">
    <location>
        <begin position="501"/>
        <end position="519"/>
    </location>
</feature>
<feature type="transmembrane region" description="Helical" evidence="6">
    <location>
        <begin position="459"/>
        <end position="481"/>
    </location>
</feature>
<dbReference type="InterPro" id="IPR011701">
    <property type="entry name" value="MFS"/>
</dbReference>
<feature type="transmembrane region" description="Helical" evidence="6">
    <location>
        <begin position="380"/>
        <end position="406"/>
    </location>
</feature>
<evidence type="ECO:0000256" key="6">
    <source>
        <dbReference type="SAM" id="Phobius"/>
    </source>
</evidence>
<gene>
    <name evidence="7" type="ORF">PG986_010036</name>
</gene>
<dbReference type="PANTHER" id="PTHR23502">
    <property type="entry name" value="MAJOR FACILITATOR SUPERFAMILY"/>
    <property type="match status" value="1"/>
</dbReference>
<dbReference type="Gene3D" id="1.20.1250.20">
    <property type="entry name" value="MFS general substrate transporter like domains"/>
    <property type="match status" value="2"/>
</dbReference>
<keyword evidence="8" id="KW-1185">Reference proteome</keyword>
<comment type="caution">
    <text evidence="7">The sequence shown here is derived from an EMBL/GenBank/DDBJ whole genome shotgun (WGS) entry which is preliminary data.</text>
</comment>
<evidence type="ECO:0000256" key="5">
    <source>
        <dbReference type="SAM" id="MobiDB-lite"/>
    </source>
</evidence>
<evidence type="ECO:0000256" key="4">
    <source>
        <dbReference type="ARBA" id="ARBA00023136"/>
    </source>
</evidence>
<proteinExistence type="predicted"/>